<reference evidence="2 3" key="1">
    <citation type="submission" date="2019-03" db="EMBL/GenBank/DDBJ databases">
        <title>Diversity of the mouse oral microbiome.</title>
        <authorList>
            <person name="Joseph S."/>
            <person name="Aduse-Opoku J."/>
            <person name="Curtis M."/>
            <person name="Wade W."/>
            <person name="Hashim A."/>
        </authorList>
    </citation>
    <scope>NUCLEOTIDE SEQUENCE [LARGE SCALE GENOMIC DNA]</scope>
    <source>
        <strain evidence="3">irhom_31</strain>
    </source>
</reference>
<dbReference type="EMBL" id="SPQC01000019">
    <property type="protein sequence ID" value="TFU22336.1"/>
    <property type="molecule type" value="Genomic_DNA"/>
</dbReference>
<organism evidence="2 3">
    <name type="scientific">Rothia nasimurium</name>
    <dbReference type="NCBI Taxonomy" id="85336"/>
    <lineage>
        <taxon>Bacteria</taxon>
        <taxon>Bacillati</taxon>
        <taxon>Actinomycetota</taxon>
        <taxon>Actinomycetes</taxon>
        <taxon>Micrococcales</taxon>
        <taxon>Micrococcaceae</taxon>
        <taxon>Rothia</taxon>
    </lineage>
</organism>
<keyword evidence="1" id="KW-0472">Membrane</keyword>
<proteinExistence type="predicted"/>
<name>A0A4Y9F3J9_9MICC</name>
<sequence>MVQSGRAPLVIPARERARWTLARSAPLSAWLIVSSFTYLALLWGLAQLDVEAQDGGVPVDVPDSVAATDCSLDGAGRCC</sequence>
<evidence type="ECO:0000256" key="1">
    <source>
        <dbReference type="SAM" id="Phobius"/>
    </source>
</evidence>
<accession>A0A4Y9F3J9</accession>
<keyword evidence="1" id="KW-0812">Transmembrane</keyword>
<gene>
    <name evidence="2" type="ORF">E4U03_06605</name>
</gene>
<protein>
    <submittedName>
        <fullName evidence="2">Uncharacterized protein</fullName>
    </submittedName>
</protein>
<comment type="caution">
    <text evidence="2">The sequence shown here is derived from an EMBL/GenBank/DDBJ whole genome shotgun (WGS) entry which is preliminary data.</text>
</comment>
<feature type="transmembrane region" description="Helical" evidence="1">
    <location>
        <begin position="27"/>
        <end position="46"/>
    </location>
</feature>
<dbReference type="Proteomes" id="UP000297951">
    <property type="component" value="Unassembled WGS sequence"/>
</dbReference>
<evidence type="ECO:0000313" key="2">
    <source>
        <dbReference type="EMBL" id="TFU22336.1"/>
    </source>
</evidence>
<evidence type="ECO:0000313" key="3">
    <source>
        <dbReference type="Proteomes" id="UP000297951"/>
    </source>
</evidence>
<dbReference type="RefSeq" id="WP_135012651.1">
    <property type="nucleotide sequence ID" value="NZ_JADGLK010000019.1"/>
</dbReference>
<keyword evidence="1" id="KW-1133">Transmembrane helix</keyword>
<dbReference type="AlphaFoldDB" id="A0A4Y9F3J9"/>